<evidence type="ECO:0000313" key="1">
    <source>
        <dbReference type="EMBL" id="CDM12426.1"/>
    </source>
</evidence>
<geneLocation type="plasmid" evidence="1">
    <name>p48/10</name>
</geneLocation>
<dbReference type="EMBL" id="HG803186">
    <property type="protein sequence ID" value="CDM12426.1"/>
    <property type="molecule type" value="Genomic_DNA"/>
</dbReference>
<dbReference type="RefSeq" id="WP_032071948.1">
    <property type="nucleotide sequence ID" value="NC_025128.1"/>
</dbReference>
<sequence>MALEGKEGEMSENIMDELEAAGFKPRAQEAVGGKFWTAVSKGIIKTILKHGEVEVKGGGSYGGEMAKIK</sequence>
<reference evidence="1" key="2">
    <citation type="submission" date="2014-01" db="EMBL/GenBank/DDBJ databases">
        <authorList>
            <person name="Hammerl J."/>
        </authorList>
    </citation>
    <scope>NUCLEOTIDE SEQUENCE</scope>
    <source>
        <strain evidence="1">48/10</strain>
        <plasmid evidence="1">p48/10</plasmid>
    </source>
</reference>
<organism evidence="1">
    <name type="scientific">Vibrio vulnificus</name>
    <dbReference type="NCBI Taxonomy" id="672"/>
    <lineage>
        <taxon>Bacteria</taxon>
        <taxon>Pseudomonadati</taxon>
        <taxon>Pseudomonadota</taxon>
        <taxon>Gammaproteobacteria</taxon>
        <taxon>Vibrionales</taxon>
        <taxon>Vibrionaceae</taxon>
        <taxon>Vibrio</taxon>
    </lineage>
</organism>
<dbReference type="AlphaFoldDB" id="A0AAI9ELU5"/>
<reference evidence="1" key="1">
    <citation type="journal article" date="2014" name="Genome Announc.">
        <title>Complete Nucleotide Sequence of pVv01, a P1-Like Plasmid Prophage of Vibrio vulnificus.</title>
        <authorList>
            <person name="Hammerl J.A."/>
            <person name="Klevanskaa K."/>
            <person name="Strauch E."/>
            <person name="Hertwig S."/>
        </authorList>
    </citation>
    <scope>NUCLEOTIDE SEQUENCE</scope>
    <source>
        <strain evidence="1">48/10</strain>
    </source>
</reference>
<keyword evidence="1" id="KW-0614">Plasmid</keyword>
<name>A0AAI9ELU5_VIBVL</name>
<proteinExistence type="predicted"/>
<protein>
    <submittedName>
        <fullName evidence="1">Uncharacterized protein</fullName>
    </submittedName>
</protein>
<accession>A0AAI9ELU5</accession>